<dbReference type="CDD" id="cd04301">
    <property type="entry name" value="NAT_SF"/>
    <property type="match status" value="1"/>
</dbReference>
<evidence type="ECO:0000259" key="1">
    <source>
        <dbReference type="PROSITE" id="PS51186"/>
    </source>
</evidence>
<dbReference type="InterPro" id="IPR016181">
    <property type="entry name" value="Acyl_CoA_acyltransferase"/>
</dbReference>
<proteinExistence type="predicted"/>
<organism evidence="2 3">
    <name type="scientific">Alloscardovia venturai</name>
    <dbReference type="NCBI Taxonomy" id="1769421"/>
    <lineage>
        <taxon>Bacteria</taxon>
        <taxon>Bacillati</taxon>
        <taxon>Actinomycetota</taxon>
        <taxon>Actinomycetes</taxon>
        <taxon>Bifidobacteriales</taxon>
        <taxon>Bifidobacteriaceae</taxon>
        <taxon>Alloscardovia</taxon>
    </lineage>
</organism>
<dbReference type="Gene3D" id="3.40.630.30">
    <property type="match status" value="1"/>
</dbReference>
<dbReference type="Pfam" id="PF00583">
    <property type="entry name" value="Acetyltransf_1"/>
    <property type="match status" value="1"/>
</dbReference>
<name>A0ABW2Y7K0_9BIFI</name>
<keyword evidence="2" id="KW-0012">Acyltransferase</keyword>
<keyword evidence="3" id="KW-1185">Reference proteome</keyword>
<keyword evidence="2" id="KW-0808">Transferase</keyword>
<reference evidence="3" key="1">
    <citation type="journal article" date="2019" name="Int. J. Syst. Evol. Microbiol.">
        <title>The Global Catalogue of Microorganisms (GCM) 10K type strain sequencing project: providing services to taxonomists for standard genome sequencing and annotation.</title>
        <authorList>
            <consortium name="The Broad Institute Genomics Platform"/>
            <consortium name="The Broad Institute Genome Sequencing Center for Infectious Disease"/>
            <person name="Wu L."/>
            <person name="Ma J."/>
        </authorList>
    </citation>
    <scope>NUCLEOTIDE SEQUENCE [LARGE SCALE GENOMIC DNA]</scope>
    <source>
        <strain evidence="3">CCM 8604</strain>
    </source>
</reference>
<evidence type="ECO:0000313" key="3">
    <source>
        <dbReference type="Proteomes" id="UP001597036"/>
    </source>
</evidence>
<sequence>MNSEHDYRTFLDGVQPAFDAAVRDKYGEEFGAHSEHGESVMPESDVRESWGKQGAQAFFASRNGCVVGGAIAAPEKGDTPENMELEILYVDVKAHGQGIGSGLWEYVSAQYPSAQKWTLYTPYFEVRNIHFYVNKLGFVITEFFNEKHPMSDGAVETFPSGELFFKFEKDMQTAGQR</sequence>
<dbReference type="EC" id="2.3.-.-" evidence="2"/>
<feature type="domain" description="N-acetyltransferase" evidence="1">
    <location>
        <begin position="1"/>
        <end position="162"/>
    </location>
</feature>
<gene>
    <name evidence="2" type="ORF">ACFQY8_05595</name>
</gene>
<dbReference type="PROSITE" id="PS51186">
    <property type="entry name" value="GNAT"/>
    <property type="match status" value="1"/>
</dbReference>
<dbReference type="GO" id="GO:0016746">
    <property type="term" value="F:acyltransferase activity"/>
    <property type="evidence" value="ECO:0007669"/>
    <property type="project" value="UniProtKB-KW"/>
</dbReference>
<dbReference type="InterPro" id="IPR000182">
    <property type="entry name" value="GNAT_dom"/>
</dbReference>
<dbReference type="EMBL" id="JBHTHQ010000021">
    <property type="protein sequence ID" value="MFD0705214.1"/>
    <property type="molecule type" value="Genomic_DNA"/>
</dbReference>
<accession>A0ABW2Y7K0</accession>
<comment type="caution">
    <text evidence="2">The sequence shown here is derived from an EMBL/GenBank/DDBJ whole genome shotgun (WGS) entry which is preliminary data.</text>
</comment>
<evidence type="ECO:0000313" key="2">
    <source>
        <dbReference type="EMBL" id="MFD0705214.1"/>
    </source>
</evidence>
<protein>
    <submittedName>
        <fullName evidence="2">GNAT family N-acetyltransferase</fullName>
        <ecNumber evidence="2">2.3.-.-</ecNumber>
    </submittedName>
</protein>
<dbReference type="Proteomes" id="UP001597036">
    <property type="component" value="Unassembled WGS sequence"/>
</dbReference>
<dbReference type="SUPFAM" id="SSF55729">
    <property type="entry name" value="Acyl-CoA N-acyltransferases (Nat)"/>
    <property type="match status" value="1"/>
</dbReference>